<evidence type="ECO:0000256" key="6">
    <source>
        <dbReference type="ARBA" id="ARBA00022692"/>
    </source>
</evidence>
<feature type="transmembrane region" description="Helical" evidence="9">
    <location>
        <begin position="875"/>
        <end position="894"/>
    </location>
</feature>
<dbReference type="Gene3D" id="3.30.70.1320">
    <property type="entry name" value="Multidrug efflux transporter AcrB pore domain like"/>
    <property type="match status" value="1"/>
</dbReference>
<keyword evidence="7 9" id="KW-1133">Transmembrane helix</keyword>
<dbReference type="OrthoDB" id="636130at2"/>
<evidence type="ECO:0000313" key="11">
    <source>
        <dbReference type="Proteomes" id="UP000240708"/>
    </source>
</evidence>
<gene>
    <name evidence="10" type="ORF">CLV48_10159</name>
</gene>
<feature type="transmembrane region" description="Helical" evidence="9">
    <location>
        <begin position="450"/>
        <end position="469"/>
    </location>
</feature>
<keyword evidence="11" id="KW-1185">Reference proteome</keyword>
<evidence type="ECO:0000256" key="7">
    <source>
        <dbReference type="ARBA" id="ARBA00022989"/>
    </source>
</evidence>
<keyword evidence="8 9" id="KW-0472">Membrane</keyword>
<dbReference type="GO" id="GO:0015562">
    <property type="term" value="F:efflux transmembrane transporter activity"/>
    <property type="evidence" value="ECO:0007669"/>
    <property type="project" value="InterPro"/>
</dbReference>
<feature type="transmembrane region" description="Helical" evidence="9">
    <location>
        <begin position="926"/>
        <end position="951"/>
    </location>
</feature>
<dbReference type="GO" id="GO:0005886">
    <property type="term" value="C:plasma membrane"/>
    <property type="evidence" value="ECO:0007669"/>
    <property type="project" value="UniProtKB-SubCell"/>
</dbReference>
<dbReference type="GO" id="GO:0008324">
    <property type="term" value="F:monoatomic cation transmembrane transporter activity"/>
    <property type="evidence" value="ECO:0007669"/>
    <property type="project" value="InterPro"/>
</dbReference>
<sequence length="1458" mass="162127">MLDKIIQFSVKNKLIIGLLTLGLVIWGGYSLTRLPIDAVPDITNNQVQVITTSPSLAAEEVERLITFPIEITMATIPELDEIRSFSRFGLSVVTIVFKEDVDVYWARQQVNERLADVQAQIPPGVGQPGMAPITTGLGEIYQYVVGTEPGYEDQYDARELRTIQDWIVRRQLLGTPGVADVSSFGGYLKQYEIAIDPDRLKAMNVSIADIFQALEENNENTGGAYIEKNLNAYFIRSEGLVGDLDDIRNMLVKSNEDGIPVLIKDVAKVQLGSAVRYGATTRNGEGEVVSAIVMMLKGENSAEVIENVKSRIAEIRKTLPEGVTIEPFLDRTKLVDTAIGTVTKNLTEGALIVIFVLLLLLGNLRAGLIVASVIPLALIFAFGMMNLFGVSGNLMSLGAIDFGLIVDGAVIIVEATLHHLGLLKLGRKLTQQEMDMEVYQSASKIRNSAAFGEIIILIVYLPILALVGVEGKMFGPMAQTVSFAILGAFILSLTYVPMMSALVLSKKTKYKPNISDKIMAFFHRLYDPAIRWAMHKRPLMLGVALGLFGVSLWVFSNMGGEFVPTLEEGDFAVETRVITGSSLQNTIQATTQAEKILLEQFPEVTQVVSKIGAGEIPTDPMPVEAADLMIILKNKDEWVTASNREELANKMAEALEVIPGVTFGFQQPIQMRFNELMTGVRQDVAVKIYGEDLNELSEYAQQIGRLASSVEGAEDLYIEEVTGVPQIVISYKREQLAKYGLSIRDVNRSVQAAFAGASAGLVYENERRFDLVVRLDKTNREDVESVRNLYIARKDGHQIPLYQVAEVEIKEGPYQIQRDDTRRRIIVAFNVRNRDVESIVTELQQKIDESVVFAPGYTVTYGGQFENLVEARERLAFAVPLALLLIFVLLYFTFGSIKQGILIFTAIPLSAIGGIFALWFRDMPFSISAGVGFIALFGVAVLNGIVLISEFNHLKKDGITDIFERIYKGTRVRLRPVIMTAAVASLGFLPMALSQSGGAEVQRPLATVVIGGLITATFLTLVVLPILYYYFERGIKVKPGAVAPLLIIGLFFFQFTEVKAQESPANYQSLEEAIQIAIQNNPNLKAADLQTQQERALKGASWNLSKTSFSLTHGQYNSIYNNDNQFNISQSIAFPTVYTNQSKLAKARMEASEWRKNATQNELVQQVKATWYILWLEKSKRQLLLEQDSIYQRFVRAANLRYETGESNLLEKATAESQVAEIKAMLQQNLSDIEIYQTQLQTLLNVESPVDITVGKLEVRESTVLLDTTSIANNPTLAWFRQQIEVAEREKSVEKSRLLPDLTVGYFNQSLNGPNQDLDGNPVTFSSSDRFTGFQVAIAIPFFGAKAQGSVIKAAELRKQESEARLQAITNELQGRFRSLFQQYQKFQTSLDYYEQNALPQAELILKQAQRGFESGEIGYVEYIQGLNRALTVRFNYLDILNQYNQTIIQIEFISGVQ</sequence>
<keyword evidence="5" id="KW-1003">Cell membrane</keyword>
<feature type="transmembrane region" description="Helical" evidence="9">
    <location>
        <begin position="394"/>
        <end position="417"/>
    </location>
</feature>
<comment type="similarity">
    <text evidence="2">Belongs to the outer membrane factor (OMF) (TC 1.B.17) family.</text>
</comment>
<dbReference type="Gene3D" id="3.30.70.1440">
    <property type="entry name" value="Multidrug efflux transporter AcrB pore domain"/>
    <property type="match status" value="1"/>
</dbReference>
<dbReference type="Gene3D" id="1.20.1640.10">
    <property type="entry name" value="Multidrug efflux transporter AcrB transmembrane domain"/>
    <property type="match status" value="2"/>
</dbReference>
<dbReference type="Gene3D" id="3.30.70.1430">
    <property type="entry name" value="Multidrug efflux transporter AcrB pore domain"/>
    <property type="match status" value="2"/>
</dbReference>
<accession>A0A2P8ECG0</accession>
<dbReference type="SUPFAM" id="SSF82866">
    <property type="entry name" value="Multidrug efflux transporter AcrB transmembrane domain"/>
    <property type="match status" value="2"/>
</dbReference>
<evidence type="ECO:0000256" key="3">
    <source>
        <dbReference type="ARBA" id="ARBA00010942"/>
    </source>
</evidence>
<keyword evidence="4" id="KW-0813">Transport</keyword>
<dbReference type="PANTHER" id="PTHR32063:SF24">
    <property type="entry name" value="CATION EFFLUX SYSTEM (ACRB_ACRD_ACRF FAMILY)"/>
    <property type="match status" value="1"/>
</dbReference>
<evidence type="ECO:0000256" key="1">
    <source>
        <dbReference type="ARBA" id="ARBA00004651"/>
    </source>
</evidence>
<dbReference type="SUPFAM" id="SSF56954">
    <property type="entry name" value="Outer membrane efflux proteins (OEP)"/>
    <property type="match status" value="1"/>
</dbReference>
<feature type="transmembrane region" description="Helical" evidence="9">
    <location>
        <begin position="342"/>
        <end position="361"/>
    </location>
</feature>
<proteinExistence type="inferred from homology"/>
<feature type="transmembrane region" description="Helical" evidence="9">
    <location>
        <begin position="901"/>
        <end position="920"/>
    </location>
</feature>
<evidence type="ECO:0000256" key="2">
    <source>
        <dbReference type="ARBA" id="ARBA00007613"/>
    </source>
</evidence>
<evidence type="ECO:0000256" key="8">
    <source>
        <dbReference type="ARBA" id="ARBA00023136"/>
    </source>
</evidence>
<dbReference type="NCBIfam" id="TIGR00914">
    <property type="entry name" value="2A0601"/>
    <property type="match status" value="1"/>
</dbReference>
<dbReference type="Gene3D" id="3.30.2090.10">
    <property type="entry name" value="Multidrug efflux transporter AcrB TolC docking domain, DN and DC subdomains"/>
    <property type="match status" value="2"/>
</dbReference>
<dbReference type="RefSeq" id="WP_106565263.1">
    <property type="nucleotide sequence ID" value="NZ_PYGF01000001.1"/>
</dbReference>
<comment type="subcellular location">
    <subcellularLocation>
        <location evidence="1">Cell membrane</location>
        <topology evidence="1">Multi-pass membrane protein</topology>
    </subcellularLocation>
</comment>
<feature type="transmembrane region" description="Helical" evidence="9">
    <location>
        <begin position="1005"/>
        <end position="1030"/>
    </location>
</feature>
<evidence type="ECO:0000256" key="5">
    <source>
        <dbReference type="ARBA" id="ARBA00022475"/>
    </source>
</evidence>
<evidence type="ECO:0000313" key="10">
    <source>
        <dbReference type="EMBL" id="PSL07131.1"/>
    </source>
</evidence>
<dbReference type="PRINTS" id="PR00702">
    <property type="entry name" value="ACRIFLAVINRP"/>
</dbReference>
<feature type="transmembrane region" description="Helical" evidence="9">
    <location>
        <begin position="539"/>
        <end position="556"/>
    </location>
</feature>
<dbReference type="EMBL" id="PYGF01000001">
    <property type="protein sequence ID" value="PSL07131.1"/>
    <property type="molecule type" value="Genomic_DNA"/>
</dbReference>
<dbReference type="SUPFAM" id="SSF82714">
    <property type="entry name" value="Multidrug efflux transporter AcrB TolC docking domain, DN and DC subdomains"/>
    <property type="match status" value="2"/>
</dbReference>
<dbReference type="InterPro" id="IPR027463">
    <property type="entry name" value="AcrB_DN_DC_subdom"/>
</dbReference>
<comment type="similarity">
    <text evidence="3">Belongs to the resistance-nodulation-cell division (RND) (TC 2.A.6) family.</text>
</comment>
<organism evidence="10 11">
    <name type="scientific">Cecembia rubra</name>
    <dbReference type="NCBI Taxonomy" id="1485585"/>
    <lineage>
        <taxon>Bacteria</taxon>
        <taxon>Pseudomonadati</taxon>
        <taxon>Bacteroidota</taxon>
        <taxon>Cytophagia</taxon>
        <taxon>Cytophagales</taxon>
        <taxon>Cyclobacteriaceae</taxon>
        <taxon>Cecembia</taxon>
    </lineage>
</organism>
<dbReference type="GO" id="GO:0042910">
    <property type="term" value="F:xenobiotic transmembrane transporter activity"/>
    <property type="evidence" value="ECO:0007669"/>
    <property type="project" value="TreeGrafter"/>
</dbReference>
<feature type="transmembrane region" description="Helical" evidence="9">
    <location>
        <begin position="481"/>
        <end position="504"/>
    </location>
</feature>
<comment type="caution">
    <text evidence="10">The sequence shown here is derived from an EMBL/GenBank/DDBJ whole genome shotgun (WGS) entry which is preliminary data.</text>
</comment>
<dbReference type="PANTHER" id="PTHR32063">
    <property type="match status" value="1"/>
</dbReference>
<dbReference type="Gene3D" id="1.20.1600.10">
    <property type="entry name" value="Outer membrane efflux proteins (OEP)"/>
    <property type="match status" value="1"/>
</dbReference>
<dbReference type="Pfam" id="PF02321">
    <property type="entry name" value="OEP"/>
    <property type="match status" value="1"/>
</dbReference>
<dbReference type="InterPro" id="IPR004763">
    <property type="entry name" value="CusA-like"/>
</dbReference>
<protein>
    <submittedName>
        <fullName evidence="10">Cobalt-zinc-cadmium resistance protein CzcA</fullName>
    </submittedName>
</protein>
<evidence type="ECO:0000256" key="9">
    <source>
        <dbReference type="SAM" id="Phobius"/>
    </source>
</evidence>
<dbReference type="Pfam" id="PF00873">
    <property type="entry name" value="ACR_tran"/>
    <property type="match status" value="1"/>
</dbReference>
<evidence type="ECO:0000256" key="4">
    <source>
        <dbReference type="ARBA" id="ARBA00022448"/>
    </source>
</evidence>
<feature type="transmembrane region" description="Helical" evidence="9">
    <location>
        <begin position="1037"/>
        <end position="1055"/>
    </location>
</feature>
<dbReference type="InterPro" id="IPR001036">
    <property type="entry name" value="Acrflvin-R"/>
</dbReference>
<keyword evidence="6 9" id="KW-0812">Transmembrane</keyword>
<dbReference type="Proteomes" id="UP000240708">
    <property type="component" value="Unassembled WGS sequence"/>
</dbReference>
<feature type="transmembrane region" description="Helical" evidence="9">
    <location>
        <begin position="368"/>
        <end position="388"/>
    </location>
</feature>
<dbReference type="InterPro" id="IPR003423">
    <property type="entry name" value="OMP_efflux"/>
</dbReference>
<name>A0A2P8ECG0_9BACT</name>
<feature type="transmembrane region" description="Helical" evidence="9">
    <location>
        <begin position="972"/>
        <end position="993"/>
    </location>
</feature>
<reference evidence="10 11" key="1">
    <citation type="submission" date="2018-03" db="EMBL/GenBank/DDBJ databases">
        <title>Genomic Encyclopedia of Archaeal and Bacterial Type Strains, Phase II (KMG-II): from individual species to whole genera.</title>
        <authorList>
            <person name="Goeker M."/>
        </authorList>
    </citation>
    <scope>NUCLEOTIDE SEQUENCE [LARGE SCALE GENOMIC DNA]</scope>
    <source>
        <strain evidence="10 11">DSM 28057</strain>
    </source>
</reference>
<dbReference type="SUPFAM" id="SSF82693">
    <property type="entry name" value="Multidrug efflux transporter AcrB pore domain, PN1, PN2, PC1 and PC2 subdomains"/>
    <property type="match status" value="3"/>
</dbReference>